<dbReference type="STRING" id="1183438.GKIL_0434"/>
<keyword evidence="3" id="KW-0949">S-adenosyl-L-methionine</keyword>
<sequence length="302" mass="34015">MSNSTEEQLDLQISIAVTSHQKVVNVASVPKRSPFRYPGGKTWLIPYLRQWLNSLQTKPTLFLEPFAGGGIVSLTVAFENLAEFITMVELDQLVSSVWRTILGDEAEWLAIQIEAFELTAANVDFVLANSNPTARELAFQTILKNRVNRGGILAPGAGRLKEGESGKGLRSRWYPETLAQRIRDIGRVRTRIAFIEGDGLSVMRTNAHRQDMVVFIDPPYTASSKRAGSRLYNHSELDHNELFRITDTLKGDFLMTYDNAREVRHLATSYGFDTKPVAMKNTHHAKMSELLIGRNLDWLQNP</sequence>
<dbReference type="PANTHER" id="PTHR30481">
    <property type="entry name" value="DNA ADENINE METHYLASE"/>
    <property type="match status" value="1"/>
</dbReference>
<dbReference type="AlphaFoldDB" id="U5QG79"/>
<dbReference type="GO" id="GO:1904047">
    <property type="term" value="F:S-adenosyl-L-methionine binding"/>
    <property type="evidence" value="ECO:0007669"/>
    <property type="project" value="TreeGrafter"/>
</dbReference>
<evidence type="ECO:0000313" key="5">
    <source>
        <dbReference type="Proteomes" id="UP000017396"/>
    </source>
</evidence>
<name>U5QG79_GLOK1</name>
<dbReference type="Pfam" id="PF02086">
    <property type="entry name" value="MethyltransfD12"/>
    <property type="match status" value="1"/>
</dbReference>
<protein>
    <submittedName>
        <fullName evidence="4">D12 class N6 adenine-specific DNA methyltransferase</fullName>
        <ecNumber evidence="4">2.1.1.72</ecNumber>
    </submittedName>
</protein>
<dbReference type="GO" id="GO:0009007">
    <property type="term" value="F:site-specific DNA-methyltransferase (adenine-specific) activity"/>
    <property type="evidence" value="ECO:0007669"/>
    <property type="project" value="UniProtKB-EC"/>
</dbReference>
<dbReference type="KEGG" id="glj:GKIL_0434"/>
<dbReference type="eggNOG" id="COG0338">
    <property type="taxonomic scope" value="Bacteria"/>
</dbReference>
<dbReference type="GO" id="GO:0043565">
    <property type="term" value="F:sequence-specific DNA binding"/>
    <property type="evidence" value="ECO:0007669"/>
    <property type="project" value="TreeGrafter"/>
</dbReference>
<dbReference type="EC" id="2.1.1.72" evidence="4"/>
<dbReference type="EMBL" id="CP003587">
    <property type="protein sequence ID" value="AGY56680.1"/>
    <property type="molecule type" value="Genomic_DNA"/>
</dbReference>
<evidence type="ECO:0000256" key="2">
    <source>
        <dbReference type="ARBA" id="ARBA00022679"/>
    </source>
</evidence>
<reference evidence="4 5" key="1">
    <citation type="journal article" date="2013" name="PLoS ONE">
        <title>Cultivation and Complete Genome Sequencing of Gloeobacter kilaueensis sp. nov., from a Lava Cave in Kilauea Caldera, Hawai'i.</title>
        <authorList>
            <person name="Saw J.H."/>
            <person name="Schatz M."/>
            <person name="Brown M.V."/>
            <person name="Kunkel D.D."/>
            <person name="Foster J.S."/>
            <person name="Shick H."/>
            <person name="Christensen S."/>
            <person name="Hou S."/>
            <person name="Wan X."/>
            <person name="Donachie S.P."/>
        </authorList>
    </citation>
    <scope>NUCLEOTIDE SEQUENCE [LARGE SCALE GENOMIC DNA]</scope>
    <source>
        <strain evidence="5">JS</strain>
    </source>
</reference>
<evidence type="ECO:0000256" key="3">
    <source>
        <dbReference type="ARBA" id="ARBA00022691"/>
    </source>
</evidence>
<dbReference type="PRINTS" id="PR00505">
    <property type="entry name" value="D12N6MTFRASE"/>
</dbReference>
<dbReference type="GO" id="GO:0006298">
    <property type="term" value="P:mismatch repair"/>
    <property type="evidence" value="ECO:0007669"/>
    <property type="project" value="TreeGrafter"/>
</dbReference>
<dbReference type="InterPro" id="IPR012327">
    <property type="entry name" value="MeTrfase_D12"/>
</dbReference>
<dbReference type="InterPro" id="IPR029063">
    <property type="entry name" value="SAM-dependent_MTases_sf"/>
</dbReference>
<dbReference type="RefSeq" id="WP_023171703.1">
    <property type="nucleotide sequence ID" value="NC_022600.1"/>
</dbReference>
<dbReference type="GO" id="GO:0032259">
    <property type="term" value="P:methylation"/>
    <property type="evidence" value="ECO:0007669"/>
    <property type="project" value="UniProtKB-KW"/>
</dbReference>
<keyword evidence="5" id="KW-1185">Reference proteome</keyword>
<dbReference type="HOGENOM" id="CLU_955673_0_0_3"/>
<gene>
    <name evidence="4" type="primary">dam</name>
    <name evidence="4" type="ORF">GKIL_0434</name>
</gene>
<dbReference type="REBASE" id="71803">
    <property type="entry name" value="M.GkiJS1ORF434P"/>
</dbReference>
<evidence type="ECO:0000256" key="1">
    <source>
        <dbReference type="ARBA" id="ARBA00022603"/>
    </source>
</evidence>
<dbReference type="SUPFAM" id="SSF53335">
    <property type="entry name" value="S-adenosyl-L-methionine-dependent methyltransferases"/>
    <property type="match status" value="1"/>
</dbReference>
<evidence type="ECO:0000313" key="4">
    <source>
        <dbReference type="EMBL" id="AGY56680.1"/>
    </source>
</evidence>
<keyword evidence="2 4" id="KW-0808">Transferase</keyword>
<dbReference type="GO" id="GO:0009307">
    <property type="term" value="P:DNA restriction-modification system"/>
    <property type="evidence" value="ECO:0007669"/>
    <property type="project" value="InterPro"/>
</dbReference>
<dbReference type="Gene3D" id="3.40.50.150">
    <property type="entry name" value="Vaccinia Virus protein VP39"/>
    <property type="match status" value="2"/>
</dbReference>
<accession>U5QG79</accession>
<dbReference type="PANTHER" id="PTHR30481:SF2">
    <property type="entry name" value="SITE-SPECIFIC DNA-METHYLTRANSFERASE (ADENINE-SPECIFIC)"/>
    <property type="match status" value="1"/>
</dbReference>
<dbReference type="OrthoDB" id="9805629at2"/>
<keyword evidence="1 4" id="KW-0489">Methyltransferase</keyword>
<dbReference type="PATRIC" id="fig|1183438.3.peg.434"/>
<dbReference type="Proteomes" id="UP000017396">
    <property type="component" value="Chromosome"/>
</dbReference>
<organism evidence="4 5">
    <name type="scientific">Gloeobacter kilaueensis (strain ATCC BAA-2537 / CCAP 1431/1 / ULC 316 / JS1)</name>
    <dbReference type="NCBI Taxonomy" id="1183438"/>
    <lineage>
        <taxon>Bacteria</taxon>
        <taxon>Bacillati</taxon>
        <taxon>Cyanobacteriota</taxon>
        <taxon>Cyanophyceae</taxon>
        <taxon>Gloeobacterales</taxon>
        <taxon>Gloeobacteraceae</taxon>
        <taxon>Gloeobacter</taxon>
    </lineage>
</organism>
<proteinExistence type="predicted"/>